<proteinExistence type="predicted"/>
<dbReference type="Pfam" id="PF12796">
    <property type="entry name" value="Ank_2"/>
    <property type="match status" value="1"/>
</dbReference>
<dbReference type="OrthoDB" id="823504at2759"/>
<dbReference type="EMBL" id="JAPQKH010000003">
    <property type="protein sequence ID" value="KAJ5106293.1"/>
    <property type="molecule type" value="Genomic_DNA"/>
</dbReference>
<dbReference type="SMART" id="SM00248">
    <property type="entry name" value="ANK"/>
    <property type="match status" value="4"/>
</dbReference>
<name>A0A9W9FTW3_9EURO</name>
<evidence type="ECO:0000256" key="3">
    <source>
        <dbReference type="PROSITE-ProRule" id="PRU00023"/>
    </source>
</evidence>
<accession>A0A9W9FTW3</accession>
<dbReference type="PANTHER" id="PTHR24189">
    <property type="entry name" value="MYOTROPHIN"/>
    <property type="match status" value="1"/>
</dbReference>
<dbReference type="AlphaFoldDB" id="A0A9W9FTW3"/>
<evidence type="ECO:0000256" key="2">
    <source>
        <dbReference type="ARBA" id="ARBA00023043"/>
    </source>
</evidence>
<keyword evidence="2 3" id="KW-0040">ANK repeat</keyword>
<dbReference type="SUPFAM" id="SSF48403">
    <property type="entry name" value="Ankyrin repeat"/>
    <property type="match status" value="1"/>
</dbReference>
<evidence type="ECO:0000256" key="1">
    <source>
        <dbReference type="ARBA" id="ARBA00022737"/>
    </source>
</evidence>
<feature type="repeat" description="ANK" evidence="3">
    <location>
        <begin position="399"/>
        <end position="432"/>
    </location>
</feature>
<dbReference type="PROSITE" id="PS50297">
    <property type="entry name" value="ANK_REP_REGION"/>
    <property type="match status" value="1"/>
</dbReference>
<organism evidence="4 5">
    <name type="scientific">Penicillium angulare</name>
    <dbReference type="NCBI Taxonomy" id="116970"/>
    <lineage>
        <taxon>Eukaryota</taxon>
        <taxon>Fungi</taxon>
        <taxon>Dikarya</taxon>
        <taxon>Ascomycota</taxon>
        <taxon>Pezizomycotina</taxon>
        <taxon>Eurotiomycetes</taxon>
        <taxon>Eurotiomycetidae</taxon>
        <taxon>Eurotiales</taxon>
        <taxon>Aspergillaceae</taxon>
        <taxon>Penicillium</taxon>
    </lineage>
</organism>
<evidence type="ECO:0000313" key="4">
    <source>
        <dbReference type="EMBL" id="KAJ5106293.1"/>
    </source>
</evidence>
<dbReference type="PROSITE" id="PS50088">
    <property type="entry name" value="ANK_REPEAT"/>
    <property type="match status" value="1"/>
</dbReference>
<keyword evidence="1" id="KW-0677">Repeat</keyword>
<sequence>MHRYVEYCGLLRFGETSRYEDYYFLTATKYGKTDALRALTEIHESHPSQTRNEPLLSRMERANYRLLNEACANAQFETAEYLMNCGPPLGELFNERGYADAPLVSVLAALKFVKSPPRGRIVTQSNIEIEQFVYSLLDRGASVRGQSTGQSNVLGAAAPLGSYELASRLISEGADLHGKEIWWEMDEGKTDNVTALHLASGAWNLPFIQALREHYGTFELTQAARATDSRGRVPLHWALSCLSNGLNWVSDDTLSTGLEVINLLLELNPEAINTQSSHGAVFNFLTNGPILGAATLTFMKVLLDYNPSIDTVNAQDQAGATALLRILSSHETCNAVRESYTIPLIELLLAHGADRSICDNKGQTALHKLGSSPSYDDPISPDLLEMFIPFVDLNQADINGWTALHWMARNLRQVEPCRLLVKRGADVNVVDNKGNTPVHQAVGGRLVRREKIDKTIDWPTVEEKIRACNEMITVLIEAGAGAGAGASMDRPNLEGKTPTQLRELSIARWELEKRRGR</sequence>
<evidence type="ECO:0008006" key="6">
    <source>
        <dbReference type="Google" id="ProtNLM"/>
    </source>
</evidence>
<protein>
    <recommendedName>
        <fullName evidence="6">Ankyrin</fullName>
    </recommendedName>
</protein>
<dbReference type="InterPro" id="IPR036770">
    <property type="entry name" value="Ankyrin_rpt-contain_sf"/>
</dbReference>
<reference evidence="4" key="1">
    <citation type="submission" date="2022-11" db="EMBL/GenBank/DDBJ databases">
        <authorList>
            <person name="Petersen C."/>
        </authorList>
    </citation>
    <scope>NUCLEOTIDE SEQUENCE</scope>
    <source>
        <strain evidence="4">IBT 30069</strain>
    </source>
</reference>
<dbReference type="InterPro" id="IPR050745">
    <property type="entry name" value="Multifunctional_regulatory"/>
</dbReference>
<dbReference type="InterPro" id="IPR002110">
    <property type="entry name" value="Ankyrin_rpt"/>
</dbReference>
<dbReference type="PANTHER" id="PTHR24189:SF50">
    <property type="entry name" value="ANKYRIN REPEAT AND SOCS BOX PROTEIN 2"/>
    <property type="match status" value="1"/>
</dbReference>
<gene>
    <name evidence="4" type="ORF">N7456_002968</name>
</gene>
<evidence type="ECO:0000313" key="5">
    <source>
        <dbReference type="Proteomes" id="UP001149165"/>
    </source>
</evidence>
<dbReference type="Gene3D" id="1.25.40.20">
    <property type="entry name" value="Ankyrin repeat-containing domain"/>
    <property type="match status" value="1"/>
</dbReference>
<keyword evidence="5" id="KW-1185">Reference proteome</keyword>
<reference evidence="4" key="2">
    <citation type="journal article" date="2023" name="IMA Fungus">
        <title>Comparative genomic study of the Penicillium genus elucidates a diverse pangenome and 15 lateral gene transfer events.</title>
        <authorList>
            <person name="Petersen C."/>
            <person name="Sorensen T."/>
            <person name="Nielsen M.R."/>
            <person name="Sondergaard T.E."/>
            <person name="Sorensen J.L."/>
            <person name="Fitzpatrick D.A."/>
            <person name="Frisvad J.C."/>
            <person name="Nielsen K.L."/>
        </authorList>
    </citation>
    <scope>NUCLEOTIDE SEQUENCE</scope>
    <source>
        <strain evidence="4">IBT 30069</strain>
    </source>
</reference>
<dbReference type="Proteomes" id="UP001149165">
    <property type="component" value="Unassembled WGS sequence"/>
</dbReference>
<comment type="caution">
    <text evidence="4">The sequence shown here is derived from an EMBL/GenBank/DDBJ whole genome shotgun (WGS) entry which is preliminary data.</text>
</comment>